<evidence type="ECO:0000256" key="14">
    <source>
        <dbReference type="PIRSR" id="PIRSR602401-1"/>
    </source>
</evidence>
<comment type="cofactor">
    <cofactor evidence="1 14">
        <name>heme</name>
        <dbReference type="ChEBI" id="CHEBI:30413"/>
    </cofactor>
</comment>
<evidence type="ECO:0000256" key="4">
    <source>
        <dbReference type="ARBA" id="ARBA00004406"/>
    </source>
</evidence>
<reference evidence="15" key="1">
    <citation type="submission" date="2020-08" db="EMBL/GenBank/DDBJ databases">
        <title>Genome sequencing and assembly of the red palm weevil Rhynchophorus ferrugineus.</title>
        <authorList>
            <person name="Dias G.B."/>
            <person name="Bergman C.M."/>
            <person name="Manee M."/>
        </authorList>
    </citation>
    <scope>NUCLEOTIDE SEQUENCE</scope>
    <source>
        <strain evidence="15">AA-2017</strain>
        <tissue evidence="15">Whole larva</tissue>
    </source>
</reference>
<evidence type="ECO:0000313" key="16">
    <source>
        <dbReference type="Proteomes" id="UP000625711"/>
    </source>
</evidence>
<dbReference type="GO" id="GO:0016705">
    <property type="term" value="F:oxidoreductase activity, acting on paired donors, with incorporation or reduction of molecular oxygen"/>
    <property type="evidence" value="ECO:0007669"/>
    <property type="project" value="InterPro"/>
</dbReference>
<keyword evidence="11 14" id="KW-0408">Iron</keyword>
<dbReference type="GO" id="GO:0004497">
    <property type="term" value="F:monooxygenase activity"/>
    <property type="evidence" value="ECO:0007669"/>
    <property type="project" value="UniProtKB-KW"/>
</dbReference>
<dbReference type="OrthoDB" id="6692864at2759"/>
<keyword evidence="16" id="KW-1185">Reference proteome</keyword>
<dbReference type="GO" id="GO:0005789">
    <property type="term" value="C:endoplasmic reticulum membrane"/>
    <property type="evidence" value="ECO:0007669"/>
    <property type="project" value="UniProtKB-SubCell"/>
</dbReference>
<comment type="similarity">
    <text evidence="5">Belongs to the cytochrome P450 family.</text>
</comment>
<keyword evidence="13" id="KW-0472">Membrane</keyword>
<dbReference type="Proteomes" id="UP000625711">
    <property type="component" value="Unassembled WGS sequence"/>
</dbReference>
<dbReference type="Pfam" id="PF00067">
    <property type="entry name" value="p450"/>
    <property type="match status" value="1"/>
</dbReference>
<dbReference type="InterPro" id="IPR036396">
    <property type="entry name" value="Cyt_P450_sf"/>
</dbReference>
<evidence type="ECO:0000313" key="15">
    <source>
        <dbReference type="EMBL" id="KAF7283836.1"/>
    </source>
</evidence>
<dbReference type="InterPro" id="IPR002401">
    <property type="entry name" value="Cyt_P450_E_grp-I"/>
</dbReference>
<dbReference type="EMBL" id="JAACXV010000086">
    <property type="protein sequence ID" value="KAF7283836.1"/>
    <property type="molecule type" value="Genomic_DNA"/>
</dbReference>
<evidence type="ECO:0000256" key="12">
    <source>
        <dbReference type="ARBA" id="ARBA00023033"/>
    </source>
</evidence>
<gene>
    <name evidence="15" type="ORF">GWI33_022873</name>
</gene>
<dbReference type="SUPFAM" id="SSF48264">
    <property type="entry name" value="Cytochrome P450"/>
    <property type="match status" value="1"/>
</dbReference>
<evidence type="ECO:0000256" key="1">
    <source>
        <dbReference type="ARBA" id="ARBA00001971"/>
    </source>
</evidence>
<comment type="caution">
    <text evidence="15">The sequence shown here is derived from an EMBL/GenBank/DDBJ whole genome shotgun (WGS) entry which is preliminary data.</text>
</comment>
<keyword evidence="7 14" id="KW-0479">Metal-binding</keyword>
<evidence type="ECO:0000256" key="6">
    <source>
        <dbReference type="ARBA" id="ARBA00022617"/>
    </source>
</evidence>
<accession>A0A834IQ38</accession>
<dbReference type="InterPro" id="IPR050196">
    <property type="entry name" value="Cytochrome_P450_Monoox"/>
</dbReference>
<feature type="binding site" description="axial binding residue" evidence="14">
    <location>
        <position position="339"/>
    </location>
    <ligand>
        <name>heme</name>
        <dbReference type="ChEBI" id="CHEBI:30413"/>
    </ligand>
    <ligandPart>
        <name>Fe</name>
        <dbReference type="ChEBI" id="CHEBI:18248"/>
    </ligandPart>
</feature>
<evidence type="ECO:0000256" key="7">
    <source>
        <dbReference type="ARBA" id="ARBA00022723"/>
    </source>
</evidence>
<evidence type="ECO:0000256" key="5">
    <source>
        <dbReference type="ARBA" id="ARBA00010617"/>
    </source>
</evidence>
<dbReference type="PRINTS" id="PR00463">
    <property type="entry name" value="EP450I"/>
</dbReference>
<evidence type="ECO:0008006" key="17">
    <source>
        <dbReference type="Google" id="ProtNLM"/>
    </source>
</evidence>
<evidence type="ECO:0000256" key="10">
    <source>
        <dbReference type="ARBA" id="ARBA00023002"/>
    </source>
</evidence>
<organism evidence="15 16">
    <name type="scientific">Rhynchophorus ferrugineus</name>
    <name type="common">Red palm weevil</name>
    <name type="synonym">Curculio ferrugineus</name>
    <dbReference type="NCBI Taxonomy" id="354439"/>
    <lineage>
        <taxon>Eukaryota</taxon>
        <taxon>Metazoa</taxon>
        <taxon>Ecdysozoa</taxon>
        <taxon>Arthropoda</taxon>
        <taxon>Hexapoda</taxon>
        <taxon>Insecta</taxon>
        <taxon>Pterygota</taxon>
        <taxon>Neoptera</taxon>
        <taxon>Endopterygota</taxon>
        <taxon>Coleoptera</taxon>
        <taxon>Polyphaga</taxon>
        <taxon>Cucujiformia</taxon>
        <taxon>Curculionidae</taxon>
        <taxon>Dryophthorinae</taxon>
        <taxon>Rhynchophorus</taxon>
    </lineage>
</organism>
<evidence type="ECO:0000256" key="3">
    <source>
        <dbReference type="ARBA" id="ARBA00004174"/>
    </source>
</evidence>
<dbReference type="InterPro" id="IPR001128">
    <property type="entry name" value="Cyt_P450"/>
</dbReference>
<keyword evidence="8" id="KW-0256">Endoplasmic reticulum</keyword>
<evidence type="ECO:0000256" key="2">
    <source>
        <dbReference type="ARBA" id="ARBA00003690"/>
    </source>
</evidence>
<proteinExistence type="inferred from homology"/>
<name>A0A834IQ38_RHYFE</name>
<keyword evidence="9" id="KW-0492">Microsome</keyword>
<dbReference type="AlphaFoldDB" id="A0A834IQ38"/>
<evidence type="ECO:0000256" key="13">
    <source>
        <dbReference type="ARBA" id="ARBA00023136"/>
    </source>
</evidence>
<keyword evidence="6 14" id="KW-0349">Heme</keyword>
<dbReference type="PANTHER" id="PTHR24291:SF189">
    <property type="entry name" value="CYTOCHROME P450 4C3-RELATED"/>
    <property type="match status" value="1"/>
</dbReference>
<protein>
    <recommendedName>
        <fullName evidence="17">Cytochrome P450</fullName>
    </recommendedName>
</protein>
<evidence type="ECO:0000256" key="8">
    <source>
        <dbReference type="ARBA" id="ARBA00022824"/>
    </source>
</evidence>
<keyword evidence="10" id="KW-0560">Oxidoreductase</keyword>
<dbReference type="Gene3D" id="1.10.630.10">
    <property type="entry name" value="Cytochrome P450"/>
    <property type="match status" value="2"/>
</dbReference>
<dbReference type="PANTHER" id="PTHR24291">
    <property type="entry name" value="CYTOCHROME P450 FAMILY 4"/>
    <property type="match status" value="1"/>
</dbReference>
<comment type="subcellular location">
    <subcellularLocation>
        <location evidence="4">Endoplasmic reticulum membrane</location>
        <topology evidence="4">Peripheral membrane protein</topology>
    </subcellularLocation>
    <subcellularLocation>
        <location evidence="3">Microsome membrane</location>
        <topology evidence="3">Peripheral membrane protein</topology>
    </subcellularLocation>
</comment>
<keyword evidence="12" id="KW-0503">Monooxygenase</keyword>
<evidence type="ECO:0000256" key="11">
    <source>
        <dbReference type="ARBA" id="ARBA00023004"/>
    </source>
</evidence>
<evidence type="ECO:0000256" key="9">
    <source>
        <dbReference type="ARBA" id="ARBA00022848"/>
    </source>
</evidence>
<sequence length="397" mass="46431">MKHNGPRYFPYFGNIVFSGNNVLATYLKVRRDYGMPYAIWIHDDLCYATDDPKEIKVILNHPDCFNKATFYSKVVESCLFDGFALIPISEIDKWKLYRRFAAKSMRPAILLAVLGRRTTFQRVIPDYFWKYHTENGKDFCNIINTIRKQVYEIIQMKRQAFQKETNNDTLNSTKFLNSYLQDEGTVFTDEEIFHQVYFLAAASTETSALSVCFILLQLGMDQDVQEKVHQEIIDLLGTDKEIVLQDLNKLKYTEQVIFETLRIYPVLPFLGRQATSNIRLDGKIIPNGTNIIVSPYMIHRNEKYWPDCEKFNPERFNAEESKNIEPGSFVPFLLGPRDCVGRHYGMTMMKVFLTNIIREFRIVARKQSIDDMKLSYYITMKPTSNVDLQFIQRAPNH</sequence>
<dbReference type="GO" id="GO:0020037">
    <property type="term" value="F:heme binding"/>
    <property type="evidence" value="ECO:0007669"/>
    <property type="project" value="InterPro"/>
</dbReference>
<dbReference type="GO" id="GO:0005506">
    <property type="term" value="F:iron ion binding"/>
    <property type="evidence" value="ECO:0007669"/>
    <property type="project" value="InterPro"/>
</dbReference>
<dbReference type="PRINTS" id="PR00385">
    <property type="entry name" value="P450"/>
</dbReference>
<comment type="function">
    <text evidence="2">May be involved in the metabolism of insect hormones and in the breakdown of synthetic insecticides.</text>
</comment>